<accession>A0A1T4RSK2</accession>
<evidence type="ECO:0000313" key="2">
    <source>
        <dbReference type="Proteomes" id="UP000190102"/>
    </source>
</evidence>
<dbReference type="Proteomes" id="UP000190102">
    <property type="component" value="Unassembled WGS sequence"/>
</dbReference>
<dbReference type="OrthoDB" id="5387582at2"/>
<dbReference type="EMBL" id="FUWR01000024">
    <property type="protein sequence ID" value="SKA18965.1"/>
    <property type="molecule type" value="Genomic_DNA"/>
</dbReference>
<gene>
    <name evidence="1" type="ORF">SAMN02745119_03050</name>
</gene>
<keyword evidence="2" id="KW-1185">Reference proteome</keyword>
<dbReference type="RefSeq" id="WP_078791274.1">
    <property type="nucleotide sequence ID" value="NZ_FUWR01000024.1"/>
</dbReference>
<evidence type="ECO:0000313" key="1">
    <source>
        <dbReference type="EMBL" id="SKA18965.1"/>
    </source>
</evidence>
<proteinExistence type="predicted"/>
<protein>
    <submittedName>
        <fullName evidence="1">Uncharacterized protein</fullName>
    </submittedName>
</protein>
<sequence>MLVVKAFDLKFKYRKYVETRDEPKFSGLPDPSPFNRDDLYEVLPMLGAVMDQLGTDDGDVLNRLEDFLNTMPRFITNRDETFHYLVGCGSQMMEGY</sequence>
<name>A0A1T4RSK2_9BACT</name>
<dbReference type="STRING" id="115783.SAMN02745119_03050"/>
<dbReference type="AlphaFoldDB" id="A0A1T4RSK2"/>
<reference evidence="2" key="1">
    <citation type="submission" date="2017-02" db="EMBL/GenBank/DDBJ databases">
        <authorList>
            <person name="Varghese N."/>
            <person name="Submissions S."/>
        </authorList>
    </citation>
    <scope>NUCLEOTIDE SEQUENCE [LARGE SCALE GENOMIC DNA]</scope>
    <source>
        <strain evidence="2">ATCC BAA-34</strain>
    </source>
</reference>
<organism evidence="1 2">
    <name type="scientific">Trichlorobacter thiogenes</name>
    <dbReference type="NCBI Taxonomy" id="115783"/>
    <lineage>
        <taxon>Bacteria</taxon>
        <taxon>Pseudomonadati</taxon>
        <taxon>Thermodesulfobacteriota</taxon>
        <taxon>Desulfuromonadia</taxon>
        <taxon>Geobacterales</taxon>
        <taxon>Geobacteraceae</taxon>
        <taxon>Trichlorobacter</taxon>
    </lineage>
</organism>